<accession>A0A239CAI1</accession>
<gene>
    <name evidence="2" type="ORF">SAMN05443665_1001278</name>
</gene>
<name>A0A239CAI1_9ACTN</name>
<organism evidence="2 3">
    <name type="scientific">Actinomadura meyerae</name>
    <dbReference type="NCBI Taxonomy" id="240840"/>
    <lineage>
        <taxon>Bacteria</taxon>
        <taxon>Bacillati</taxon>
        <taxon>Actinomycetota</taxon>
        <taxon>Actinomycetes</taxon>
        <taxon>Streptosporangiales</taxon>
        <taxon>Thermomonosporaceae</taxon>
        <taxon>Actinomadura</taxon>
    </lineage>
</organism>
<evidence type="ECO:0000313" key="2">
    <source>
        <dbReference type="EMBL" id="SNS16363.1"/>
    </source>
</evidence>
<dbReference type="Proteomes" id="UP000198318">
    <property type="component" value="Unassembled WGS sequence"/>
</dbReference>
<sequence length="101" mass="10868">MAEQPRGCPVIVRLMGEGQLDVADEDLPSLNELDSELESAIESGDETAFRAALHALLENVRKVGRPLPADSLEPSELILPPADAHIDEVRSMLGDEGLIPD</sequence>
<reference evidence="2 3" key="1">
    <citation type="submission" date="2017-06" db="EMBL/GenBank/DDBJ databases">
        <authorList>
            <person name="Kim H.J."/>
            <person name="Triplett B.A."/>
        </authorList>
    </citation>
    <scope>NUCLEOTIDE SEQUENCE [LARGE SCALE GENOMIC DNA]</scope>
    <source>
        <strain evidence="2 3">DSM 44715</strain>
    </source>
</reference>
<protein>
    <recommendedName>
        <fullName evidence="1">PspA-associated domain-containing protein</fullName>
    </recommendedName>
</protein>
<dbReference type="Pfam" id="PF22743">
    <property type="entry name" value="PspAA"/>
    <property type="match status" value="1"/>
</dbReference>
<dbReference type="InterPro" id="IPR054437">
    <property type="entry name" value="PspA-assoc_dom"/>
</dbReference>
<dbReference type="EMBL" id="FZOR01000001">
    <property type="protein sequence ID" value="SNS16363.1"/>
    <property type="molecule type" value="Genomic_DNA"/>
</dbReference>
<feature type="domain" description="PspA-associated" evidence="1">
    <location>
        <begin position="10"/>
        <end position="101"/>
    </location>
</feature>
<keyword evidence="3" id="KW-1185">Reference proteome</keyword>
<evidence type="ECO:0000313" key="3">
    <source>
        <dbReference type="Proteomes" id="UP000198318"/>
    </source>
</evidence>
<proteinExistence type="predicted"/>
<dbReference type="AlphaFoldDB" id="A0A239CAI1"/>
<evidence type="ECO:0000259" key="1">
    <source>
        <dbReference type="Pfam" id="PF22743"/>
    </source>
</evidence>